<evidence type="ECO:0000313" key="1">
    <source>
        <dbReference type="EMBL" id="QHT34298.1"/>
    </source>
</evidence>
<sequence length="127" mass="15112">MSQVFKKPIPKNILFHFLERIGCKKTDKFYIVDITAFKRAIYNNDLEMFIQSIKEYYYMSKLHYIDMTHASYNKFNTIIRQLCKCNNIAFSKYIKYDKSSYSVVYNVNYVDNNDNDDDGDSNSNVTD</sequence>
<accession>A0A6C0EZ19</accession>
<proteinExistence type="predicted"/>
<protein>
    <submittedName>
        <fullName evidence="1">Uncharacterized protein</fullName>
    </submittedName>
</protein>
<reference evidence="1" key="1">
    <citation type="journal article" date="2020" name="Nature">
        <title>Giant virus diversity and host interactions through global metagenomics.</title>
        <authorList>
            <person name="Schulz F."/>
            <person name="Roux S."/>
            <person name="Paez-Espino D."/>
            <person name="Jungbluth S."/>
            <person name="Walsh D.A."/>
            <person name="Denef V.J."/>
            <person name="McMahon K.D."/>
            <person name="Konstantinidis K.T."/>
            <person name="Eloe-Fadrosh E.A."/>
            <person name="Kyrpides N.C."/>
            <person name="Woyke T."/>
        </authorList>
    </citation>
    <scope>NUCLEOTIDE SEQUENCE</scope>
    <source>
        <strain evidence="1">GVMAG-M-3300009163-63</strain>
    </source>
</reference>
<name>A0A6C0EZ19_9ZZZZ</name>
<organism evidence="1">
    <name type="scientific">viral metagenome</name>
    <dbReference type="NCBI Taxonomy" id="1070528"/>
    <lineage>
        <taxon>unclassified sequences</taxon>
        <taxon>metagenomes</taxon>
        <taxon>organismal metagenomes</taxon>
    </lineage>
</organism>
<dbReference type="AlphaFoldDB" id="A0A6C0EZ19"/>
<dbReference type="EMBL" id="MN738998">
    <property type="protein sequence ID" value="QHT34298.1"/>
    <property type="molecule type" value="Genomic_DNA"/>
</dbReference>